<evidence type="ECO:0000313" key="13">
    <source>
        <dbReference type="EMBL" id="AII81188.1"/>
    </source>
</evidence>
<dbReference type="EMBL" id="KF644580">
    <property type="protein sequence ID" value="AII81745.1"/>
    <property type="molecule type" value="Genomic_DNA"/>
</dbReference>
<dbReference type="EMBL" id="KF644574">
    <property type="protein sequence ID" value="AII81267.1"/>
    <property type="molecule type" value="Genomic_DNA"/>
</dbReference>
<evidence type="ECO:0000256" key="4">
    <source>
        <dbReference type="ARBA" id="ARBA00016652"/>
    </source>
</evidence>
<evidence type="ECO:0000313" key="16">
    <source>
        <dbReference type="Proteomes" id="UP000106683"/>
    </source>
</evidence>
<keyword evidence="6" id="KW-0946">Virion</keyword>
<evidence type="ECO:0000256" key="5">
    <source>
        <dbReference type="ARBA" id="ARBA00022580"/>
    </source>
</evidence>
<keyword evidence="7" id="KW-1043">Host membrane</keyword>
<evidence type="ECO:0000256" key="1">
    <source>
        <dbReference type="ARBA" id="ARBA00004535"/>
    </source>
</evidence>
<evidence type="ECO:0000256" key="11">
    <source>
        <dbReference type="ARBA" id="ARBA00033280"/>
    </source>
</evidence>
<name>A0A076JTI3_9ALPH</name>
<evidence type="ECO:0000313" key="14">
    <source>
        <dbReference type="EMBL" id="AII81267.1"/>
    </source>
</evidence>
<evidence type="ECO:0000256" key="8">
    <source>
        <dbReference type="ARBA" id="ARBA00023015"/>
    </source>
</evidence>
<evidence type="ECO:0000256" key="6">
    <source>
        <dbReference type="ARBA" id="ARBA00022844"/>
    </source>
</evidence>
<dbReference type="GO" id="GO:0006355">
    <property type="term" value="P:regulation of DNA-templated transcription"/>
    <property type="evidence" value="ECO:0007669"/>
    <property type="project" value="InterPro"/>
</dbReference>
<feature type="compositionally biased region" description="Polar residues" evidence="12">
    <location>
        <begin position="465"/>
        <end position="500"/>
    </location>
</feature>
<evidence type="ECO:0000256" key="7">
    <source>
        <dbReference type="ARBA" id="ARBA00022870"/>
    </source>
</evidence>
<evidence type="ECO:0000313" key="17">
    <source>
        <dbReference type="Proteomes" id="UP000118449"/>
    </source>
</evidence>
<feature type="compositionally biased region" description="Basic and acidic residues" evidence="12">
    <location>
        <begin position="711"/>
        <end position="727"/>
    </location>
</feature>
<evidence type="ECO:0000256" key="12">
    <source>
        <dbReference type="SAM" id="MobiDB-lite"/>
    </source>
</evidence>
<evidence type="ECO:0000256" key="3">
    <source>
        <dbReference type="ARBA" id="ARBA00010332"/>
    </source>
</evidence>
<feature type="compositionally biased region" description="Low complexity" evidence="12">
    <location>
        <begin position="528"/>
        <end position="540"/>
    </location>
</feature>
<evidence type="ECO:0000313" key="18">
    <source>
        <dbReference type="Proteomes" id="UP000145961"/>
    </source>
</evidence>
<keyword evidence="5" id="KW-0920">Virion tegument</keyword>
<dbReference type="Pfam" id="PF03387">
    <property type="entry name" value="Herpes_UL46"/>
    <property type="match status" value="1"/>
</dbReference>
<accession>A0A076JTI3</accession>
<comment type="subcellular location">
    <subcellularLocation>
        <location evidence="2">Host membrane</location>
    </subcellularLocation>
    <subcellularLocation>
        <location evidence="1">Virion tegument</location>
    </subcellularLocation>
</comment>
<evidence type="ECO:0000256" key="10">
    <source>
        <dbReference type="ARBA" id="ARBA00023163"/>
    </source>
</evidence>
<dbReference type="Proteomes" id="UP000106683">
    <property type="component" value="Segment"/>
</dbReference>
<dbReference type="Proteomes" id="UP000118449">
    <property type="component" value="Segment"/>
</dbReference>
<keyword evidence="9" id="KW-0472">Membrane</keyword>
<feature type="compositionally biased region" description="Basic and acidic residues" evidence="12">
    <location>
        <begin position="739"/>
        <end position="750"/>
    </location>
</feature>
<feature type="region of interest" description="Disordered" evidence="12">
    <location>
        <begin position="698"/>
        <end position="750"/>
    </location>
</feature>
<organism evidence="14 18">
    <name type="scientific">Equid alphaherpesvirus 1</name>
    <name type="common">Equine herpesvirus 1</name>
    <dbReference type="NCBI Taxonomy" id="10326"/>
    <lineage>
        <taxon>Viruses</taxon>
        <taxon>Duplodnaviria</taxon>
        <taxon>Heunggongvirae</taxon>
        <taxon>Peploviricota</taxon>
        <taxon>Herviviricetes</taxon>
        <taxon>Herpesvirales</taxon>
        <taxon>Orthoherpesviridae</taxon>
        <taxon>Alphaherpesvirinae</taxon>
        <taxon>Varicellovirus</taxon>
        <taxon>Varicellovirus equidalpha1</taxon>
    </lineage>
</organism>
<dbReference type="GO" id="GO:0019033">
    <property type="term" value="C:viral tegument"/>
    <property type="evidence" value="ECO:0007669"/>
    <property type="project" value="UniProtKB-SubCell"/>
</dbReference>
<protein>
    <recommendedName>
        <fullName evidence="4">Tegument protein UL46 homolog</fullName>
    </recommendedName>
    <alternativeName>
        <fullName evidence="11">Tegument protein VP11/12 homolog</fullName>
    </alternativeName>
</protein>
<feature type="region of interest" description="Disordered" evidence="12">
    <location>
        <begin position="525"/>
        <end position="593"/>
    </location>
</feature>
<feature type="region of interest" description="Disordered" evidence="12">
    <location>
        <begin position="437"/>
        <end position="500"/>
    </location>
</feature>
<dbReference type="InterPro" id="IPR005051">
    <property type="entry name" value="Herpes_UL46"/>
</dbReference>
<feature type="region of interest" description="Disordered" evidence="12">
    <location>
        <begin position="610"/>
        <end position="662"/>
    </location>
</feature>
<feature type="compositionally biased region" description="Polar residues" evidence="12">
    <location>
        <begin position="541"/>
        <end position="553"/>
    </location>
</feature>
<evidence type="ECO:0000313" key="15">
    <source>
        <dbReference type="EMBL" id="AII81745.1"/>
    </source>
</evidence>
<sequence>MDGGGSSSWTHVSKNLIERRAVKGCLLPTPSDVMDAAVMALKDVTENVVGQQLFSVDRTNALSVIHTNEVPESIIATAIARDTSRDYLREYESAAKCNLAATDLSHDEMWEVVIKRYWRYLRESSGAEVVDRGAVGQATQSVLSVLLLQSTFGKKRLSKNPFKHKGPNVGYKSNLEDLRSAFTKIEKYMYYMRPNDPMTKSEDTELRLHELLAYVTTCYRWLLWFMDLTDAKVLRNIDKGPVITHGPRESRPPDELVRRHLKSGPAISAGTGVALTLSTATADALIVLLRMSVSWTSHSWKSNTHGVTGAIVAAVELVTLIHHHLQYIINTVFAGYVCWLDGGVENSYLNSALRSQGRFDHFVGKLVPIMATLSWANMEKGTVMWFKYALAKSIVCHGSPTQHYLTVLESIAAKRTGACPPQGATFGRNPSGFPGQFCCPPQGPLPAPPNSKTRGTFRRCRPGSVRSSRQLPTSPPSNIVSPRTNPATEGSTAAKNVQGAETIQVRSSGEFNDCIWYINGAYPHQRSDSSSSDNSTCSSTETQYITLPSTPSPTGDVVYTDPLLGPDEEVDASPQPVDTMSDYSAPKNPDYMRPRSTLVEEVWQLRDSDYTPYMRPSRPSRAGRSRVRVEDHTLEPSSPAGCNPPANSPENDADDAAVDSPSISPEVVYGTFRPRAKCVYDQYGLTALAALSASRAKARRTRPGPTQPDVCCERAEESAEPRHDGFIRRTMSTTGPPRKHPEQTERVSSL</sequence>
<reference evidence="15 17" key="1">
    <citation type="journal article" date="1985" name="J. Am. Vet. Med. Assoc.">
        <title>Equine herpesvirus type 1 abortion in an onager and suspected herpesvirus myelitis in a zebra.</title>
        <authorList>
            <person name="Fukushi H."/>
            <person name="Guo X."/>
            <person name="Kimura T."/>
        </authorList>
    </citation>
    <scope>NUCLEOTIDE SEQUENCE [LARGE SCALE GENOMIC DNA]</scope>
    <source>
        <strain evidence="15">T-529 10/84</strain>
    </source>
</reference>
<dbReference type="Proteomes" id="UP000145961">
    <property type="component" value="Segment"/>
</dbReference>
<evidence type="ECO:0000256" key="2">
    <source>
        <dbReference type="ARBA" id="ARBA00004551"/>
    </source>
</evidence>
<comment type="similarity">
    <text evidence="3">Belongs to the herpesviridae HHV-1 VP11/12 protein family.</text>
</comment>
<dbReference type="GO" id="GO:0033644">
    <property type="term" value="C:host cell membrane"/>
    <property type="evidence" value="ECO:0007669"/>
    <property type="project" value="UniProtKB-SubCell"/>
</dbReference>
<keyword evidence="8" id="KW-0805">Transcription regulation</keyword>
<evidence type="ECO:0000256" key="9">
    <source>
        <dbReference type="ARBA" id="ARBA00023136"/>
    </source>
</evidence>
<dbReference type="EMBL" id="KF644573">
    <property type="protein sequence ID" value="AII81188.1"/>
    <property type="molecule type" value="Genomic_DNA"/>
</dbReference>
<keyword evidence="10" id="KW-0804">Transcription</keyword>
<proteinExistence type="inferred from homology"/>
<reference evidence="16 17" key="2">
    <citation type="journal article" date="2014" name="J. Vet. Med. Sci.">
        <title>Full Genome Sequences of Zebra-Borne Equine Herpesvirus Type 1 Isolated from Zebra, Onager and Thomson's Gazelle.</title>
        <authorList>
            <person name="Guo X."/>
            <person name="Izume S."/>
            <person name="Okada A."/>
            <person name="Ohya K."/>
            <person name="Kimura T."/>
            <person name="Fukushi H."/>
        </authorList>
    </citation>
    <scope>NUCLEOTIDE SEQUENCE [LARGE SCALE GENOMIC DNA]</scope>
    <source>
        <strain evidence="15">T-529 10/84</strain>
        <strain evidence="14">T-616</strain>
        <strain evidence="13">T616 delta71</strain>
    </source>
</reference>